<dbReference type="Gene3D" id="3.90.105.20">
    <property type="match status" value="1"/>
</dbReference>
<dbReference type="InterPro" id="IPR040637">
    <property type="entry name" value="Ribosomal_uL10-like_insert"/>
</dbReference>
<evidence type="ECO:0000313" key="9">
    <source>
        <dbReference type="EMBL" id="CDP35433.1"/>
    </source>
</evidence>
<evidence type="ECO:0000256" key="6">
    <source>
        <dbReference type="ARBA" id="ARBA00023242"/>
    </source>
</evidence>
<dbReference type="PANTHER" id="PTHR45841">
    <property type="entry name" value="MRNA TURNOVER PROTEIN 4 MRTO4"/>
    <property type="match status" value="1"/>
</dbReference>
<protein>
    <recommendedName>
        <fullName evidence="4 7">Ribosome assembly factor mrt4</fullName>
    </recommendedName>
</protein>
<dbReference type="EMBL" id="HG937693">
    <property type="protein sequence ID" value="CDP35433.1"/>
    <property type="molecule type" value="Genomic_DNA"/>
</dbReference>
<dbReference type="FunFam" id="3.30.70.1730:FF:000005">
    <property type="entry name" value="Ribosome assembly factor mrt4"/>
    <property type="match status" value="1"/>
</dbReference>
<comment type="subunit">
    <text evidence="3 7">Associates with the pre-60S ribosomal particle.</text>
</comment>
<dbReference type="SUPFAM" id="SSF160369">
    <property type="entry name" value="Ribosomal protein L10-like"/>
    <property type="match status" value="1"/>
</dbReference>
<dbReference type="InterPro" id="IPR043164">
    <property type="entry name" value="Ribosomal_uL10-like_insert_sf"/>
</dbReference>
<dbReference type="CDD" id="cd05796">
    <property type="entry name" value="Ribosomal_P0_like"/>
    <property type="match status" value="1"/>
</dbReference>
<dbReference type="GO" id="GO:0003723">
    <property type="term" value="F:RNA binding"/>
    <property type="evidence" value="ECO:0007669"/>
    <property type="project" value="TreeGrafter"/>
</dbReference>
<evidence type="ECO:0000256" key="7">
    <source>
        <dbReference type="RuleBase" id="RU364039"/>
    </source>
</evidence>
<evidence type="ECO:0000256" key="4">
    <source>
        <dbReference type="ARBA" id="ARBA00015359"/>
    </source>
</evidence>
<dbReference type="GO" id="GO:0030687">
    <property type="term" value="C:preribosome, large subunit precursor"/>
    <property type="evidence" value="ECO:0007669"/>
    <property type="project" value="TreeGrafter"/>
</dbReference>
<gene>
    <name evidence="9" type="ORF">GNLVRS02_ARAD1C35420g</name>
</gene>
<dbReference type="GO" id="GO:0005737">
    <property type="term" value="C:cytoplasm"/>
    <property type="evidence" value="ECO:0007669"/>
    <property type="project" value="UniProtKB-SubCell"/>
</dbReference>
<feature type="domain" description="Large ribosomal subunit protein uL10-like insertion" evidence="8">
    <location>
        <begin position="125"/>
        <end position="207"/>
    </location>
</feature>
<reference evidence="9" key="2">
    <citation type="submission" date="2014-06" db="EMBL/GenBank/DDBJ databases">
        <title>The complete genome of Blastobotrys (Arxula) adeninivorans LS3 - a yeast of biotechnological interest.</title>
        <authorList>
            <person name="Kunze G."/>
            <person name="Gaillardin C."/>
            <person name="Czernicka M."/>
            <person name="Durrens P."/>
            <person name="Martin T."/>
            <person name="Boer E."/>
            <person name="Gabaldon T."/>
            <person name="Cruz J."/>
            <person name="Talla E."/>
            <person name="Marck C."/>
            <person name="Goffeau A."/>
            <person name="Barbe V."/>
            <person name="Baret P."/>
            <person name="Baronian K."/>
            <person name="Beier S."/>
            <person name="Bleykasten C."/>
            <person name="Bode R."/>
            <person name="Casaregola S."/>
            <person name="Despons L."/>
            <person name="Fairhead C."/>
            <person name="Giersberg M."/>
            <person name="Gierski P."/>
            <person name="Hahnel U."/>
            <person name="Hartmann A."/>
            <person name="Jankowska D."/>
            <person name="Jubin C."/>
            <person name="Jung P."/>
            <person name="Lafontaine I."/>
            <person name="Leh-Louis V."/>
            <person name="Lemaire M."/>
            <person name="Marcet-Houben M."/>
            <person name="Mascher M."/>
            <person name="Morel G."/>
            <person name="Richard G.-F."/>
            <person name="Riechen J."/>
            <person name="Sacerdot C."/>
            <person name="Sarkar A."/>
            <person name="Savel G."/>
            <person name="Schacherer J."/>
            <person name="Sherman D."/>
            <person name="Straub M.-L."/>
            <person name="Stein N."/>
            <person name="Thierry A."/>
            <person name="Trautwein-Schult A."/>
            <person name="Westhof E."/>
            <person name="Worch S."/>
            <person name="Dujon B."/>
            <person name="Souciet J.-L."/>
            <person name="Wincker P."/>
            <person name="Scholz U."/>
            <person name="Neuveglise N."/>
        </authorList>
    </citation>
    <scope>NUCLEOTIDE SEQUENCE</scope>
    <source>
        <strain evidence="9">LS3</strain>
    </source>
</reference>
<proteinExistence type="inferred from homology"/>
<dbReference type="PhylomeDB" id="A0A060T390"/>
<accession>A0A060T390</accession>
<dbReference type="InterPro" id="IPR043141">
    <property type="entry name" value="Ribosomal_uL10-like_sf"/>
</dbReference>
<dbReference type="GO" id="GO:0000027">
    <property type="term" value="P:ribosomal large subunit assembly"/>
    <property type="evidence" value="ECO:0007669"/>
    <property type="project" value="InterPro"/>
</dbReference>
<dbReference type="FunFam" id="3.90.105.20:FF:000003">
    <property type="entry name" value="Ribosome assembly factor mrt4"/>
    <property type="match status" value="1"/>
</dbReference>
<organism evidence="9">
    <name type="scientific">Blastobotrys adeninivorans</name>
    <name type="common">Yeast</name>
    <name type="synonym">Arxula adeninivorans</name>
    <dbReference type="NCBI Taxonomy" id="409370"/>
    <lineage>
        <taxon>Eukaryota</taxon>
        <taxon>Fungi</taxon>
        <taxon>Dikarya</taxon>
        <taxon>Ascomycota</taxon>
        <taxon>Saccharomycotina</taxon>
        <taxon>Dipodascomycetes</taxon>
        <taxon>Dipodascales</taxon>
        <taxon>Trichomonascaceae</taxon>
        <taxon>Blastobotrys</taxon>
    </lineage>
</organism>
<evidence type="ECO:0000256" key="2">
    <source>
        <dbReference type="ARBA" id="ARBA00008889"/>
    </source>
</evidence>
<sequence>MPKSKRAKLVALTQTSKKTREDKERIGEEIKEAVDQYAYAWVFGVENMRNTFLKNIRQDWTGSRIFFGRTRVMQKALGRTPEEEHVDNLHKLAETMTGDVGLLLTDEEPQVVQEYFDSFVKSDFARAGLVSPLTFVIPAGVVYSRGGQIPSEDDVPLAHSLESTVRQLGMPTRLNAGKVELSNDYTVCKEGQVLDGHQTRLLKLFGVAAAEFRVKLIAYYDKSSENVTKM</sequence>
<evidence type="ECO:0000256" key="5">
    <source>
        <dbReference type="ARBA" id="ARBA00022490"/>
    </source>
</evidence>
<dbReference type="Gene3D" id="3.30.70.1730">
    <property type="match status" value="1"/>
</dbReference>
<keyword evidence="5 7" id="KW-0963">Cytoplasm</keyword>
<dbReference type="GO" id="GO:0005730">
    <property type="term" value="C:nucleolus"/>
    <property type="evidence" value="ECO:0007669"/>
    <property type="project" value="UniProtKB-SubCell"/>
</dbReference>
<comment type="function">
    <text evidence="1 7">Component of the ribosome assembly machinery. Nuclear paralog of the ribosomal protein P0, it binds pre-60S subunits at an early stage of assembly in the nucleolus, and is replaced by P0 in cytoplasmic pre-60S subunits and mature 80S ribosomes.</text>
</comment>
<dbReference type="InterPro" id="IPR051742">
    <property type="entry name" value="Ribosome_Assembly_uL10"/>
</dbReference>
<keyword evidence="7" id="KW-0690">Ribosome biogenesis</keyword>
<dbReference type="PANTHER" id="PTHR45841:SF1">
    <property type="entry name" value="MRNA TURNOVER PROTEIN 4 HOMOLOG"/>
    <property type="match status" value="1"/>
</dbReference>
<dbReference type="Pfam" id="PF17777">
    <property type="entry name" value="RL10P_insert"/>
    <property type="match status" value="1"/>
</dbReference>
<evidence type="ECO:0000256" key="3">
    <source>
        <dbReference type="ARBA" id="ARBA00011117"/>
    </source>
</evidence>
<dbReference type="Pfam" id="PF00466">
    <property type="entry name" value="Ribosomal_L10"/>
    <property type="match status" value="1"/>
</dbReference>
<dbReference type="InterPro" id="IPR033867">
    <property type="entry name" value="Mrt4"/>
</dbReference>
<keyword evidence="6 7" id="KW-0539">Nucleus</keyword>
<dbReference type="GO" id="GO:0006364">
    <property type="term" value="P:rRNA processing"/>
    <property type="evidence" value="ECO:0007669"/>
    <property type="project" value="TreeGrafter"/>
</dbReference>
<comment type="similarity">
    <text evidence="2 7">Belongs to the universal ribosomal protein uL10 family.</text>
</comment>
<name>A0A060T390_BLAAD</name>
<dbReference type="AlphaFoldDB" id="A0A060T390"/>
<evidence type="ECO:0000259" key="8">
    <source>
        <dbReference type="Pfam" id="PF17777"/>
    </source>
</evidence>
<dbReference type="InterPro" id="IPR001790">
    <property type="entry name" value="Ribosomal_uL10"/>
</dbReference>
<evidence type="ECO:0000256" key="1">
    <source>
        <dbReference type="ARBA" id="ARBA00004046"/>
    </source>
</evidence>
<dbReference type="GO" id="GO:0000956">
    <property type="term" value="P:nuclear-transcribed mRNA catabolic process"/>
    <property type="evidence" value="ECO:0007669"/>
    <property type="project" value="TreeGrafter"/>
</dbReference>
<comment type="subcellular location">
    <subcellularLocation>
        <location evidence="7">Cytoplasm</location>
    </subcellularLocation>
    <subcellularLocation>
        <location evidence="7">Nucleus</location>
        <location evidence="7">Nucleolus</location>
    </subcellularLocation>
</comment>
<reference evidence="9" key="1">
    <citation type="submission" date="2014-02" db="EMBL/GenBank/DDBJ databases">
        <authorList>
            <person name="Genoscope - CEA"/>
        </authorList>
    </citation>
    <scope>NUCLEOTIDE SEQUENCE</scope>
    <source>
        <strain evidence="9">LS3</strain>
    </source>
</reference>